<sequence length="50" mass="5582">HLVTVRHLEKGFMGLLESFGLVVERGCTRVGWGGKLWMVMGFGDLVMESD</sequence>
<accession>A0A2P5AGU8</accession>
<protein>
    <submittedName>
        <fullName evidence="1">Uncharacterized protein</fullName>
    </submittedName>
</protein>
<organism evidence="1 2">
    <name type="scientific">Parasponia andersonii</name>
    <name type="common">Sponia andersonii</name>
    <dbReference type="NCBI Taxonomy" id="3476"/>
    <lineage>
        <taxon>Eukaryota</taxon>
        <taxon>Viridiplantae</taxon>
        <taxon>Streptophyta</taxon>
        <taxon>Embryophyta</taxon>
        <taxon>Tracheophyta</taxon>
        <taxon>Spermatophyta</taxon>
        <taxon>Magnoliopsida</taxon>
        <taxon>eudicotyledons</taxon>
        <taxon>Gunneridae</taxon>
        <taxon>Pentapetalae</taxon>
        <taxon>rosids</taxon>
        <taxon>fabids</taxon>
        <taxon>Rosales</taxon>
        <taxon>Cannabaceae</taxon>
        <taxon>Parasponia</taxon>
    </lineage>
</organism>
<keyword evidence="2" id="KW-1185">Reference proteome</keyword>
<gene>
    <name evidence="1" type="ORF">PanWU01x14_334020</name>
</gene>
<dbReference type="AlphaFoldDB" id="A0A2P5AGU8"/>
<comment type="caution">
    <text evidence="1">The sequence shown here is derived from an EMBL/GenBank/DDBJ whole genome shotgun (WGS) entry which is preliminary data.</text>
</comment>
<name>A0A2P5AGU8_PARAD</name>
<evidence type="ECO:0000313" key="1">
    <source>
        <dbReference type="EMBL" id="PON35754.1"/>
    </source>
</evidence>
<dbReference type="Proteomes" id="UP000237105">
    <property type="component" value="Unassembled WGS sequence"/>
</dbReference>
<proteinExistence type="predicted"/>
<dbReference type="EMBL" id="JXTB01000598">
    <property type="protein sequence ID" value="PON35754.1"/>
    <property type="molecule type" value="Genomic_DNA"/>
</dbReference>
<evidence type="ECO:0000313" key="2">
    <source>
        <dbReference type="Proteomes" id="UP000237105"/>
    </source>
</evidence>
<reference evidence="2" key="1">
    <citation type="submission" date="2016-06" db="EMBL/GenBank/DDBJ databases">
        <title>Parallel loss of symbiosis genes in relatives of nitrogen-fixing non-legume Parasponia.</title>
        <authorList>
            <person name="Van Velzen R."/>
            <person name="Holmer R."/>
            <person name="Bu F."/>
            <person name="Rutten L."/>
            <person name="Van Zeijl A."/>
            <person name="Liu W."/>
            <person name="Santuari L."/>
            <person name="Cao Q."/>
            <person name="Sharma T."/>
            <person name="Shen D."/>
            <person name="Roswanjaya Y."/>
            <person name="Wardhani T."/>
            <person name="Kalhor M.S."/>
            <person name="Jansen J."/>
            <person name="Van den Hoogen J."/>
            <person name="Gungor B."/>
            <person name="Hartog M."/>
            <person name="Hontelez J."/>
            <person name="Verver J."/>
            <person name="Yang W.-C."/>
            <person name="Schijlen E."/>
            <person name="Repin R."/>
            <person name="Schilthuizen M."/>
            <person name="Schranz E."/>
            <person name="Heidstra R."/>
            <person name="Miyata K."/>
            <person name="Fedorova E."/>
            <person name="Kohlen W."/>
            <person name="Bisseling T."/>
            <person name="Smit S."/>
            <person name="Geurts R."/>
        </authorList>
    </citation>
    <scope>NUCLEOTIDE SEQUENCE [LARGE SCALE GENOMIC DNA]</scope>
    <source>
        <strain evidence="2">cv. WU1-14</strain>
    </source>
</reference>
<feature type="non-terminal residue" evidence="1">
    <location>
        <position position="1"/>
    </location>
</feature>